<evidence type="ECO:0000313" key="3">
    <source>
        <dbReference type="Proteomes" id="UP000027456"/>
    </source>
</evidence>
<sequence length="350" mass="39582">MGQAQTSSVWDSYAPNCDITPGTYRIVHDGTDKTLQIHTENKHMVILQSPLEEEKDHNDHWFILRSGDGFIFKHGREKMYLTGSWSSISGPQPVRATRYPTTWTIHTKKGSDNKCVIMVGGENWNEGECFGLVGKASQRGVCFARLLETEEHDQIWRIERIGDATIEEDPMHRIQALERELEAANARWTAGEPALRAMLHQLDAKETKLETIQSELGKQALELDVVRDELRQQAAELRQKYQALDEIRELLDAKERAISEKDRSMSGNGIINEKGEDVAQGQDGLEADSDEQSELTVWEDTNDISMPDVSIRRPVSKLTSKLETQIQSVESPPTSAPVDERLAELGWNFD</sequence>
<dbReference type="AlphaFoldDB" id="A0A074RXA3"/>
<reference evidence="2 3" key="1">
    <citation type="submission" date="2013-12" db="EMBL/GenBank/DDBJ databases">
        <authorList>
            <person name="Cubeta M."/>
            <person name="Pakala S."/>
            <person name="Fedorova N."/>
            <person name="Thomas E."/>
            <person name="Dean R."/>
            <person name="Jabaji S."/>
            <person name="Neate S."/>
            <person name="Toda T."/>
            <person name="Tavantzis S."/>
            <person name="Vilgalys R."/>
            <person name="Bharathan N."/>
            <person name="Pakala S."/>
            <person name="Losada L.S."/>
            <person name="Zafar N."/>
            <person name="Nierman W."/>
        </authorList>
    </citation>
    <scope>NUCLEOTIDE SEQUENCE [LARGE SCALE GENOMIC DNA]</scope>
    <source>
        <strain evidence="2 3">123E</strain>
    </source>
</reference>
<proteinExistence type="predicted"/>
<gene>
    <name evidence="2" type="ORF">V565_059220</name>
</gene>
<dbReference type="HOGENOM" id="CLU_891824_0_0_1"/>
<feature type="region of interest" description="Disordered" evidence="1">
    <location>
        <begin position="258"/>
        <end position="282"/>
    </location>
</feature>
<comment type="caution">
    <text evidence="2">The sequence shown here is derived from an EMBL/GenBank/DDBJ whole genome shotgun (WGS) entry which is preliminary data.</text>
</comment>
<evidence type="ECO:0000256" key="1">
    <source>
        <dbReference type="SAM" id="MobiDB-lite"/>
    </source>
</evidence>
<keyword evidence="3" id="KW-1185">Reference proteome</keyword>
<dbReference type="Gene3D" id="2.80.10.50">
    <property type="match status" value="1"/>
</dbReference>
<organism evidence="2 3">
    <name type="scientific">Rhizoctonia solani 123E</name>
    <dbReference type="NCBI Taxonomy" id="1423351"/>
    <lineage>
        <taxon>Eukaryota</taxon>
        <taxon>Fungi</taxon>
        <taxon>Dikarya</taxon>
        <taxon>Basidiomycota</taxon>
        <taxon>Agaricomycotina</taxon>
        <taxon>Agaricomycetes</taxon>
        <taxon>Cantharellales</taxon>
        <taxon>Ceratobasidiaceae</taxon>
        <taxon>Rhizoctonia</taxon>
    </lineage>
</organism>
<dbReference type="Proteomes" id="UP000027456">
    <property type="component" value="Unassembled WGS sequence"/>
</dbReference>
<accession>A0A074RXA3</accession>
<dbReference type="EMBL" id="AZST01000158">
    <property type="protein sequence ID" value="KEP51584.1"/>
    <property type="molecule type" value="Genomic_DNA"/>
</dbReference>
<dbReference type="OrthoDB" id="3156092at2759"/>
<name>A0A074RXA3_9AGAM</name>
<evidence type="ECO:0000313" key="2">
    <source>
        <dbReference type="EMBL" id="KEP51584.1"/>
    </source>
</evidence>
<protein>
    <submittedName>
        <fullName evidence="2">Uncharacterized protein</fullName>
    </submittedName>
</protein>